<evidence type="ECO:0000256" key="1">
    <source>
        <dbReference type="SAM" id="MobiDB-lite"/>
    </source>
</evidence>
<accession>C1FFK6</accession>
<dbReference type="Proteomes" id="UP000002009">
    <property type="component" value="Chromosome 8"/>
</dbReference>
<evidence type="ECO:0000259" key="2">
    <source>
        <dbReference type="PROSITE" id="PS50222"/>
    </source>
</evidence>
<dbReference type="InterPro" id="IPR002048">
    <property type="entry name" value="EF_hand_dom"/>
</dbReference>
<dbReference type="EMBL" id="CP001575">
    <property type="protein sequence ID" value="ACO69100.1"/>
    <property type="molecule type" value="Genomic_DNA"/>
</dbReference>
<name>C1FFK6_MICCC</name>
<reference evidence="3 4" key="1">
    <citation type="journal article" date="2009" name="Science">
        <title>Green evolution and dynamic adaptations revealed by genomes of the marine picoeukaryotes Micromonas.</title>
        <authorList>
            <person name="Worden A.Z."/>
            <person name="Lee J.H."/>
            <person name="Mock T."/>
            <person name="Rouze P."/>
            <person name="Simmons M.P."/>
            <person name="Aerts A.L."/>
            <person name="Allen A.E."/>
            <person name="Cuvelier M.L."/>
            <person name="Derelle E."/>
            <person name="Everett M.V."/>
            <person name="Foulon E."/>
            <person name="Grimwood J."/>
            <person name="Gundlach H."/>
            <person name="Henrissat B."/>
            <person name="Napoli C."/>
            <person name="McDonald S.M."/>
            <person name="Parker M.S."/>
            <person name="Rombauts S."/>
            <person name="Salamov A."/>
            <person name="Von Dassow P."/>
            <person name="Badger J.H."/>
            <person name="Coutinho P.M."/>
            <person name="Demir E."/>
            <person name="Dubchak I."/>
            <person name="Gentemann C."/>
            <person name="Eikrem W."/>
            <person name="Gready J.E."/>
            <person name="John U."/>
            <person name="Lanier W."/>
            <person name="Lindquist E.A."/>
            <person name="Lucas S."/>
            <person name="Mayer K.F."/>
            <person name="Moreau H."/>
            <person name="Not F."/>
            <person name="Otillar R."/>
            <person name="Panaud O."/>
            <person name="Pangilinan J."/>
            <person name="Paulsen I."/>
            <person name="Piegu B."/>
            <person name="Poliakov A."/>
            <person name="Robbens S."/>
            <person name="Schmutz J."/>
            <person name="Toulza E."/>
            <person name="Wyss T."/>
            <person name="Zelensky A."/>
            <person name="Zhou K."/>
            <person name="Armbrust E.V."/>
            <person name="Bhattacharya D."/>
            <person name="Goodenough U.W."/>
            <person name="Van de Peer Y."/>
            <person name="Grigoriev I.V."/>
        </authorList>
    </citation>
    <scope>NUCLEOTIDE SEQUENCE [LARGE SCALE GENOMIC DNA]</scope>
    <source>
        <strain evidence="4">RCC299 / NOUM17</strain>
    </source>
</reference>
<dbReference type="InParanoid" id="C1FFK6"/>
<evidence type="ECO:0000313" key="4">
    <source>
        <dbReference type="Proteomes" id="UP000002009"/>
    </source>
</evidence>
<dbReference type="AlphaFoldDB" id="C1FFK6"/>
<feature type="domain" description="EF-hand" evidence="2">
    <location>
        <begin position="150"/>
        <end position="185"/>
    </location>
</feature>
<dbReference type="Gene3D" id="1.10.238.10">
    <property type="entry name" value="EF-hand"/>
    <property type="match status" value="1"/>
</dbReference>
<organism evidence="3 4">
    <name type="scientific">Micromonas commoda (strain RCC299 / NOUM17 / CCMP2709)</name>
    <name type="common">Picoplanktonic green alga</name>
    <dbReference type="NCBI Taxonomy" id="296587"/>
    <lineage>
        <taxon>Eukaryota</taxon>
        <taxon>Viridiplantae</taxon>
        <taxon>Chlorophyta</taxon>
        <taxon>Mamiellophyceae</taxon>
        <taxon>Mamiellales</taxon>
        <taxon>Mamiellaceae</taxon>
        <taxon>Micromonas</taxon>
    </lineage>
</organism>
<dbReference type="KEGG" id="mis:MICPUN_60548"/>
<dbReference type="RefSeq" id="XP_002507842.1">
    <property type="nucleotide sequence ID" value="XM_002507796.1"/>
</dbReference>
<feature type="region of interest" description="Disordered" evidence="1">
    <location>
        <begin position="1"/>
        <end position="29"/>
    </location>
</feature>
<gene>
    <name evidence="3" type="ORF">MICPUN_60548</name>
</gene>
<protein>
    <recommendedName>
        <fullName evidence="2">EF-hand domain-containing protein</fullName>
    </recommendedName>
</protein>
<dbReference type="GO" id="GO:0005509">
    <property type="term" value="F:calcium ion binding"/>
    <property type="evidence" value="ECO:0007669"/>
    <property type="project" value="InterPro"/>
</dbReference>
<proteinExistence type="predicted"/>
<evidence type="ECO:0000313" key="3">
    <source>
        <dbReference type="EMBL" id="ACO69100.1"/>
    </source>
</evidence>
<dbReference type="GeneID" id="8245763"/>
<sequence length="209" mass="23738">MGCGVSRLPDDRDDRATSQQRTPPRRSIAAGPVFEHYVATHHGGRVHPVTYDYDSDDETQPWLPREERRVLRILAERRGEFASRAEVRAIQKAYLETLREYAAGDYANATVGVSTRALARWHPGLRENPLARRVVATFDETTHGAMSLTRRTRMAEGLVRRFDANGDGGLEMNEFLNLLNAEDYLGRFTVEMYAFDGASPPRKPRKTYL</sequence>
<dbReference type="PROSITE" id="PS50222">
    <property type="entry name" value="EF_HAND_2"/>
    <property type="match status" value="1"/>
</dbReference>
<keyword evidence="4" id="KW-1185">Reference proteome</keyword>